<dbReference type="EMBL" id="JALJOS010000015">
    <property type="protein sequence ID" value="KAK9830837.1"/>
    <property type="molecule type" value="Genomic_DNA"/>
</dbReference>
<keyword evidence="1" id="KW-0862">Zinc</keyword>
<dbReference type="GO" id="GO:0008270">
    <property type="term" value="F:zinc ion binding"/>
    <property type="evidence" value="ECO:0007669"/>
    <property type="project" value="UniProtKB-KW"/>
</dbReference>
<evidence type="ECO:0000259" key="2">
    <source>
        <dbReference type="PROSITE" id="PS50158"/>
    </source>
</evidence>
<evidence type="ECO:0000313" key="4">
    <source>
        <dbReference type="Proteomes" id="UP001438707"/>
    </source>
</evidence>
<dbReference type="PROSITE" id="PS50158">
    <property type="entry name" value="ZF_CCHC"/>
    <property type="match status" value="1"/>
</dbReference>
<dbReference type="InterPro" id="IPR036875">
    <property type="entry name" value="Znf_CCHC_sf"/>
</dbReference>
<dbReference type="AlphaFoldDB" id="A0AAW1RCB0"/>
<name>A0AAW1RCB0_9CHLO</name>
<feature type="domain" description="CCHC-type" evidence="2">
    <location>
        <begin position="55"/>
        <end position="68"/>
    </location>
</feature>
<keyword evidence="1" id="KW-0863">Zinc-finger</keyword>
<dbReference type="Gene3D" id="4.10.60.10">
    <property type="entry name" value="Zinc finger, CCHC-type"/>
    <property type="match status" value="1"/>
</dbReference>
<dbReference type="SUPFAM" id="SSF57756">
    <property type="entry name" value="Retrovirus zinc finger-like domains"/>
    <property type="match status" value="1"/>
</dbReference>
<comment type="caution">
    <text evidence="3">The sequence shown here is derived from an EMBL/GenBank/DDBJ whole genome shotgun (WGS) entry which is preliminary data.</text>
</comment>
<sequence length="93" mass="10244">MIATLLESSKEELELADVVSKLQLVEQKTKQQNQNMTERALVARHRDTSISEKVCWNCGRKGHVSKACLNKQHGDQATAAASRHLAASCNIAN</sequence>
<dbReference type="Proteomes" id="UP001438707">
    <property type="component" value="Unassembled WGS sequence"/>
</dbReference>
<evidence type="ECO:0000313" key="3">
    <source>
        <dbReference type="EMBL" id="KAK9830837.1"/>
    </source>
</evidence>
<keyword evidence="4" id="KW-1185">Reference proteome</keyword>
<evidence type="ECO:0000256" key="1">
    <source>
        <dbReference type="PROSITE-ProRule" id="PRU00047"/>
    </source>
</evidence>
<keyword evidence="1" id="KW-0479">Metal-binding</keyword>
<dbReference type="InterPro" id="IPR001878">
    <property type="entry name" value="Znf_CCHC"/>
</dbReference>
<dbReference type="SMART" id="SM00343">
    <property type="entry name" value="ZnF_C2HC"/>
    <property type="match status" value="1"/>
</dbReference>
<protein>
    <recommendedName>
        <fullName evidence="2">CCHC-type domain-containing protein</fullName>
    </recommendedName>
</protein>
<accession>A0AAW1RCB0</accession>
<gene>
    <name evidence="3" type="ORF">WJX74_009359</name>
</gene>
<dbReference type="Pfam" id="PF00098">
    <property type="entry name" value="zf-CCHC"/>
    <property type="match status" value="1"/>
</dbReference>
<organism evidence="3 4">
    <name type="scientific">Apatococcus lobatus</name>
    <dbReference type="NCBI Taxonomy" id="904363"/>
    <lineage>
        <taxon>Eukaryota</taxon>
        <taxon>Viridiplantae</taxon>
        <taxon>Chlorophyta</taxon>
        <taxon>core chlorophytes</taxon>
        <taxon>Trebouxiophyceae</taxon>
        <taxon>Chlorellales</taxon>
        <taxon>Chlorellaceae</taxon>
        <taxon>Apatococcus</taxon>
    </lineage>
</organism>
<dbReference type="GO" id="GO:0003676">
    <property type="term" value="F:nucleic acid binding"/>
    <property type="evidence" value="ECO:0007669"/>
    <property type="project" value="InterPro"/>
</dbReference>
<proteinExistence type="predicted"/>
<reference evidence="3 4" key="1">
    <citation type="journal article" date="2024" name="Nat. Commun.">
        <title>Phylogenomics reveals the evolutionary origins of lichenization in chlorophyte algae.</title>
        <authorList>
            <person name="Puginier C."/>
            <person name="Libourel C."/>
            <person name="Otte J."/>
            <person name="Skaloud P."/>
            <person name="Haon M."/>
            <person name="Grisel S."/>
            <person name="Petersen M."/>
            <person name="Berrin J.G."/>
            <person name="Delaux P.M."/>
            <person name="Dal Grande F."/>
            <person name="Keller J."/>
        </authorList>
    </citation>
    <scope>NUCLEOTIDE SEQUENCE [LARGE SCALE GENOMIC DNA]</scope>
    <source>
        <strain evidence="3 4">SAG 2145</strain>
    </source>
</reference>